<evidence type="ECO:0000256" key="2">
    <source>
        <dbReference type="ARBA" id="ARBA00012759"/>
    </source>
</evidence>
<dbReference type="InterPro" id="IPR038765">
    <property type="entry name" value="Papain-like_cys_pep_sf"/>
</dbReference>
<dbReference type="InterPro" id="IPR001394">
    <property type="entry name" value="Peptidase_C19_UCH"/>
</dbReference>
<dbReference type="InterPro" id="IPR050185">
    <property type="entry name" value="Ub_carboxyl-term_hydrolase"/>
</dbReference>
<feature type="compositionally biased region" description="Basic residues" evidence="3">
    <location>
        <begin position="502"/>
        <end position="523"/>
    </location>
</feature>
<feature type="region of interest" description="Disordered" evidence="3">
    <location>
        <begin position="124"/>
        <end position="165"/>
    </location>
</feature>
<dbReference type="AlphaFoldDB" id="A0A6H5IVQ7"/>
<proteinExistence type="predicted"/>
<feature type="compositionally biased region" description="Polar residues" evidence="3">
    <location>
        <begin position="142"/>
        <end position="157"/>
    </location>
</feature>
<feature type="compositionally biased region" description="Low complexity" evidence="3">
    <location>
        <begin position="947"/>
        <end position="963"/>
    </location>
</feature>
<dbReference type="Gene3D" id="3.90.70.10">
    <property type="entry name" value="Cysteine proteinases"/>
    <property type="match status" value="2"/>
</dbReference>
<evidence type="ECO:0000313" key="5">
    <source>
        <dbReference type="EMBL" id="CAB0042422.1"/>
    </source>
</evidence>
<comment type="catalytic activity">
    <reaction evidence="1">
        <text>Thiol-dependent hydrolysis of ester, thioester, amide, peptide and isopeptide bonds formed by the C-terminal Gly of ubiquitin (a 76-residue protein attached to proteins as an intracellular targeting signal).</text>
        <dbReference type="EC" id="3.4.19.12"/>
    </reaction>
</comment>
<dbReference type="FunFam" id="3.90.70.10:FF:000469">
    <property type="entry name" value="Uncharacterized protein"/>
    <property type="match status" value="1"/>
</dbReference>
<evidence type="ECO:0000313" key="6">
    <source>
        <dbReference type="Proteomes" id="UP000479190"/>
    </source>
</evidence>
<dbReference type="PROSITE" id="PS00973">
    <property type="entry name" value="USP_2"/>
    <property type="match status" value="1"/>
</dbReference>
<evidence type="ECO:0000256" key="3">
    <source>
        <dbReference type="SAM" id="MobiDB-lite"/>
    </source>
</evidence>
<reference evidence="5 6" key="1">
    <citation type="submission" date="2020-02" db="EMBL/GenBank/DDBJ databases">
        <authorList>
            <person name="Ferguson B K."/>
        </authorList>
    </citation>
    <scope>NUCLEOTIDE SEQUENCE [LARGE SCALE GENOMIC DNA]</scope>
</reference>
<evidence type="ECO:0000259" key="4">
    <source>
        <dbReference type="PROSITE" id="PS50235"/>
    </source>
</evidence>
<feature type="non-terminal residue" evidence="5">
    <location>
        <position position="1186"/>
    </location>
</feature>
<dbReference type="InterPro" id="IPR018200">
    <property type="entry name" value="USP_CS"/>
</dbReference>
<feature type="region of interest" description="Disordered" evidence="3">
    <location>
        <begin position="480"/>
        <end position="526"/>
    </location>
</feature>
<dbReference type="GO" id="GO:0004843">
    <property type="term" value="F:cysteine-type deubiquitinase activity"/>
    <property type="evidence" value="ECO:0007669"/>
    <property type="project" value="UniProtKB-EC"/>
</dbReference>
<sequence length="1186" mass="133014">MSTAVRCRGSKCSNRIGMKSERVWRPWGRAPDVTLNQTEKTLWLVRNLQSSLPNMRFDTKPRALNMSESKAPRAVWTAAGRAHAERNQSSRGKQYSSRVPCACINNVGRKPGKNILKRTFSHITAKRRMKGQRDLPLKDTIVPSNEQSNDLDSSRSNSARRKVNRSLSIKELPRILKSAYQRFTQVGIQNHKGSSDGIESSANDIRVPLSRPAHIPPDMIPGVIGLRNHGNTCFMNAVLQCLSHTDVLAEYFVLDNYKADLGRKKNSKKYGTKGEITEQLALLLKAIWSCQYDPEMSTAFKSVVDKYGSQYRGNLQHDAQEFLLWLLDKVHEDLNLATNKKYKIIKASELTAAPPPALKYCMNCGQEDPTRTRIVRVMLLQSSRNACVAQYITFGKFISWPELVRPSGNRSRRDPAELRTLQLLVRPSGVPGAVPLEPDLSALPEAVQHVRSVSLRLGAGAPVAKAHEPVRECAVHVAAAATGQDRRERRPDGQCQGAARHTGQRHGHRRESHAPHRGPRRRFPPPLSVITENDPLYCVELPQLKEPSDQAYVLLVWINVLVKGDLRQRFGSPYTMQVSRETSYVDLQKLLLKEMHATLVDDVLTSGQEPGLFNIRVADPAATPAQDEHPCIDPGVEHPLYTEQIEQALALCADDSGPAHVKLILEWDESTKDMIIHDDSDQVEEHASVKQLKNSIESGGTVTLEECFDLYTREETLGVEDAWHCPYCNRKQEVVKKLGLWSLPDILVIHLKRFRQQSKQRATSKLTMLVDFPLYGFDMTPHLARNGVQSQSIPLPSHHTVSNGNGLGTLGWSPWKKPRARPNNLHKYDETVYDLYAICNHHGQDLQGGHYTAYCRNPYDTQWYCFDDTRVEAVNETNLVTNSAYMLFYQRQSLSSKPSTATSSAASTSSAGSGVDHWVSKMPPFHYRSNSSNNKTVPASITTQPTNEQSNNLSSNKLSKSQEALNQDKTVAEKNANNFNRGSRNYSTLQPPKRRDTLNMADEETTKTTDNDTIETNGRVEWVSNRVTSSVGLCFNNKLCSLLRTHRNGVPRLLAGGNLTISSHNTRELRLREKRRRRRRVLASGVDPCAGAVSINLVSCQTSVVVQRTVSYTHELMLFDSLQLRSKLLRARAFPCACARAQPPRTCSRLYTHGMHIAVRAYYIATFIGEDPIGTLEMRQRSGSLG</sequence>
<dbReference type="InterPro" id="IPR028889">
    <property type="entry name" value="USP"/>
</dbReference>
<feature type="compositionally biased region" description="Polar residues" evidence="3">
    <location>
        <begin position="928"/>
        <end position="946"/>
    </location>
</feature>
<feature type="compositionally biased region" description="Low complexity" evidence="3">
    <location>
        <begin position="897"/>
        <end position="913"/>
    </location>
</feature>
<feature type="domain" description="USP" evidence="4">
    <location>
        <begin position="224"/>
        <end position="892"/>
    </location>
</feature>
<organism evidence="5 6">
    <name type="scientific">Trichogramma brassicae</name>
    <dbReference type="NCBI Taxonomy" id="86971"/>
    <lineage>
        <taxon>Eukaryota</taxon>
        <taxon>Metazoa</taxon>
        <taxon>Ecdysozoa</taxon>
        <taxon>Arthropoda</taxon>
        <taxon>Hexapoda</taxon>
        <taxon>Insecta</taxon>
        <taxon>Pterygota</taxon>
        <taxon>Neoptera</taxon>
        <taxon>Endopterygota</taxon>
        <taxon>Hymenoptera</taxon>
        <taxon>Apocrita</taxon>
        <taxon>Proctotrupomorpha</taxon>
        <taxon>Chalcidoidea</taxon>
        <taxon>Trichogrammatidae</taxon>
        <taxon>Trichogramma</taxon>
    </lineage>
</organism>
<dbReference type="Pfam" id="PF00443">
    <property type="entry name" value="UCH"/>
    <property type="match status" value="1"/>
</dbReference>
<evidence type="ECO:0000256" key="1">
    <source>
        <dbReference type="ARBA" id="ARBA00000707"/>
    </source>
</evidence>
<gene>
    <name evidence="5" type="ORF">TBRA_LOCUS14041</name>
</gene>
<accession>A0A6H5IVQ7</accession>
<dbReference type="SUPFAM" id="SSF54001">
    <property type="entry name" value="Cysteine proteinases"/>
    <property type="match status" value="1"/>
</dbReference>
<dbReference type="EC" id="3.4.19.12" evidence="2"/>
<dbReference type="OrthoDB" id="265776at2759"/>
<dbReference type="PANTHER" id="PTHR21646">
    <property type="entry name" value="UBIQUITIN CARBOXYL-TERMINAL HYDROLASE"/>
    <property type="match status" value="1"/>
</dbReference>
<dbReference type="Proteomes" id="UP000479190">
    <property type="component" value="Unassembled WGS sequence"/>
</dbReference>
<dbReference type="EMBL" id="CADCXV010001194">
    <property type="protein sequence ID" value="CAB0042422.1"/>
    <property type="molecule type" value="Genomic_DNA"/>
</dbReference>
<feature type="compositionally biased region" description="Polar residues" evidence="3">
    <location>
        <begin position="964"/>
        <end position="990"/>
    </location>
</feature>
<feature type="region of interest" description="Disordered" evidence="3">
    <location>
        <begin position="897"/>
        <end position="995"/>
    </location>
</feature>
<keyword evidence="6" id="KW-1185">Reference proteome</keyword>
<name>A0A6H5IVQ7_9HYME</name>
<dbReference type="PANTHER" id="PTHR21646:SF14">
    <property type="entry name" value="FI05488P"/>
    <property type="match status" value="1"/>
</dbReference>
<dbReference type="CDD" id="cd02674">
    <property type="entry name" value="Peptidase_C19R"/>
    <property type="match status" value="1"/>
</dbReference>
<dbReference type="GO" id="GO:0016579">
    <property type="term" value="P:protein deubiquitination"/>
    <property type="evidence" value="ECO:0007669"/>
    <property type="project" value="InterPro"/>
</dbReference>
<protein>
    <recommendedName>
        <fullName evidence="2">ubiquitinyl hydrolase 1</fullName>
        <ecNumber evidence="2">3.4.19.12</ecNumber>
    </recommendedName>
</protein>
<dbReference type="PROSITE" id="PS50235">
    <property type="entry name" value="USP_3"/>
    <property type="match status" value="1"/>
</dbReference>
<dbReference type="PROSITE" id="PS00972">
    <property type="entry name" value="USP_1"/>
    <property type="match status" value="1"/>
</dbReference>